<reference evidence="1 2" key="1">
    <citation type="journal article" date="2019" name="Nat. Ecol. Evol.">
        <title>Megaphylogeny resolves global patterns of mushroom evolution.</title>
        <authorList>
            <person name="Varga T."/>
            <person name="Krizsan K."/>
            <person name="Foldi C."/>
            <person name="Dima B."/>
            <person name="Sanchez-Garcia M."/>
            <person name="Sanchez-Ramirez S."/>
            <person name="Szollosi G.J."/>
            <person name="Szarkandi J.G."/>
            <person name="Papp V."/>
            <person name="Albert L."/>
            <person name="Andreopoulos W."/>
            <person name="Angelini C."/>
            <person name="Antonin V."/>
            <person name="Barry K.W."/>
            <person name="Bougher N.L."/>
            <person name="Buchanan P."/>
            <person name="Buyck B."/>
            <person name="Bense V."/>
            <person name="Catcheside P."/>
            <person name="Chovatia M."/>
            <person name="Cooper J."/>
            <person name="Damon W."/>
            <person name="Desjardin D."/>
            <person name="Finy P."/>
            <person name="Geml J."/>
            <person name="Haridas S."/>
            <person name="Hughes K."/>
            <person name="Justo A."/>
            <person name="Karasinski D."/>
            <person name="Kautmanova I."/>
            <person name="Kiss B."/>
            <person name="Kocsube S."/>
            <person name="Kotiranta H."/>
            <person name="LaButti K.M."/>
            <person name="Lechner B.E."/>
            <person name="Liimatainen K."/>
            <person name="Lipzen A."/>
            <person name="Lukacs Z."/>
            <person name="Mihaltcheva S."/>
            <person name="Morgado L.N."/>
            <person name="Niskanen T."/>
            <person name="Noordeloos M.E."/>
            <person name="Ohm R.A."/>
            <person name="Ortiz-Santana B."/>
            <person name="Ovrebo C."/>
            <person name="Racz N."/>
            <person name="Riley R."/>
            <person name="Savchenko A."/>
            <person name="Shiryaev A."/>
            <person name="Soop K."/>
            <person name="Spirin V."/>
            <person name="Szebenyi C."/>
            <person name="Tomsovsky M."/>
            <person name="Tulloss R.E."/>
            <person name="Uehling J."/>
            <person name="Grigoriev I.V."/>
            <person name="Vagvolgyi C."/>
            <person name="Papp T."/>
            <person name="Martin F.M."/>
            <person name="Miettinen O."/>
            <person name="Hibbett D.S."/>
            <person name="Nagy L.G."/>
        </authorList>
    </citation>
    <scope>NUCLEOTIDE SEQUENCE [LARGE SCALE GENOMIC DNA]</scope>
    <source>
        <strain evidence="1 2">CBS 121175</strain>
    </source>
</reference>
<keyword evidence="2" id="KW-1185">Reference proteome</keyword>
<sequence length="468" mass="53629">MAEELNEKGSKAYLEGNLVSARDFYETVRKPSSNVFLYCWLIHMSYYSNLSAVLFDLGTRYQPSTSRANINEDIRKFVERKSKQKEDEKVNELKAWGKLVDGANEAPPIEEELNHARIKSHLPLYFKAFQCWSHTMCIALLLRHVSSYTLVEINPASVARILIIFELFSATGDAKNEEEKDEIFATLIYMYTAMIISDYCVDRLIRTSAVVSKRLSSSQGSGPVILHGYLSIPCNSIPNLIAVLQEWCTSLNKTVAGVLKHNPKLQEPSGGDWRDIAEHDRLIRKETGIDPNDDYRFERRIVEETRGLVPPETLMQCHPALQKLQNTRSFKGLTLKNAKEEVLKTWKPNFILFQWEGMCAHHLFSMKDGSSDTNQHPQSELFDYFYMCMTSSYDDQLAVLLTVLRTTFSVLKQFFTRTITALQTLKGRVTIEVVIEDAISGLQCILTDRSRPKAYPSKFTRMWLSNFP</sequence>
<dbReference type="Proteomes" id="UP000307440">
    <property type="component" value="Unassembled WGS sequence"/>
</dbReference>
<proteinExistence type="predicted"/>
<protein>
    <submittedName>
        <fullName evidence="1">Uncharacterized protein</fullName>
    </submittedName>
</protein>
<dbReference type="AlphaFoldDB" id="A0A5C3K9X3"/>
<evidence type="ECO:0000313" key="2">
    <source>
        <dbReference type="Proteomes" id="UP000307440"/>
    </source>
</evidence>
<dbReference type="OrthoDB" id="2423701at2759"/>
<accession>A0A5C3K9X3</accession>
<evidence type="ECO:0000313" key="1">
    <source>
        <dbReference type="EMBL" id="TFK16751.1"/>
    </source>
</evidence>
<organism evidence="1 2">
    <name type="scientific">Coprinopsis marcescibilis</name>
    <name type="common">Agaric fungus</name>
    <name type="synonym">Psathyrella marcescibilis</name>
    <dbReference type="NCBI Taxonomy" id="230819"/>
    <lineage>
        <taxon>Eukaryota</taxon>
        <taxon>Fungi</taxon>
        <taxon>Dikarya</taxon>
        <taxon>Basidiomycota</taxon>
        <taxon>Agaricomycotina</taxon>
        <taxon>Agaricomycetes</taxon>
        <taxon>Agaricomycetidae</taxon>
        <taxon>Agaricales</taxon>
        <taxon>Agaricineae</taxon>
        <taxon>Psathyrellaceae</taxon>
        <taxon>Coprinopsis</taxon>
    </lineage>
</organism>
<gene>
    <name evidence="1" type="ORF">FA15DRAFT_711448</name>
</gene>
<dbReference type="EMBL" id="ML210652">
    <property type="protein sequence ID" value="TFK16751.1"/>
    <property type="molecule type" value="Genomic_DNA"/>
</dbReference>
<name>A0A5C3K9X3_COPMA</name>
<dbReference type="STRING" id="230819.A0A5C3K9X3"/>